<name>A0A0D6DVC1_9LACT</name>
<dbReference type="EMBL" id="LN774769">
    <property type="protein sequence ID" value="CEN27713.1"/>
    <property type="molecule type" value="Genomic_DNA"/>
</dbReference>
<proteinExistence type="predicted"/>
<organism evidence="1 2">
    <name type="scientific">Pseudolactococcus piscium MKFS47</name>
    <dbReference type="NCBI Taxonomy" id="297352"/>
    <lineage>
        <taxon>Bacteria</taxon>
        <taxon>Bacillati</taxon>
        <taxon>Bacillota</taxon>
        <taxon>Bacilli</taxon>
        <taxon>Lactobacillales</taxon>
        <taxon>Streptococcaceae</taxon>
        <taxon>Pseudolactococcus</taxon>
    </lineage>
</organism>
<accession>A0A0D6DVC1</accession>
<evidence type="ECO:0000313" key="2">
    <source>
        <dbReference type="Proteomes" id="UP000033166"/>
    </source>
</evidence>
<reference evidence="2" key="1">
    <citation type="submission" date="2015-01" db="EMBL/GenBank/DDBJ databases">
        <authorList>
            <person name="Andreevskaya M."/>
        </authorList>
    </citation>
    <scope>NUCLEOTIDE SEQUENCE [LARGE SCALE GENOMIC DNA]</scope>
    <source>
        <strain evidence="2">MKFS47</strain>
    </source>
</reference>
<evidence type="ECO:0000313" key="1">
    <source>
        <dbReference type="EMBL" id="CEN27713.1"/>
    </source>
</evidence>
<sequence length="94" mass="10879">MNNELDAYINDILNSPEDLKIIMKAHVENDDEKYGVVSIVFISIDHQLIHDKFLELVTTNVDDSFYFLYSCDLNTNLLTLDHYPSIRIDKADLS</sequence>
<dbReference type="RefSeq" id="WP_047914959.1">
    <property type="nucleotide sequence ID" value="NZ_LN774769.1"/>
</dbReference>
<protein>
    <submittedName>
        <fullName evidence="1">Uncharacterized protein</fullName>
    </submittedName>
</protein>
<gene>
    <name evidence="1" type="ORF">LACPI_0513</name>
</gene>
<dbReference type="KEGG" id="lpk:LACPI_0513"/>
<dbReference type="AlphaFoldDB" id="A0A0D6DVC1"/>
<dbReference type="Proteomes" id="UP000033166">
    <property type="component" value="Chromosome I"/>
</dbReference>
<dbReference type="HOGENOM" id="CLU_186696_0_0_9"/>